<feature type="region of interest" description="Disordered" evidence="4">
    <location>
        <begin position="737"/>
        <end position="774"/>
    </location>
</feature>
<dbReference type="GO" id="GO:0006904">
    <property type="term" value="P:vesicle docking involved in exocytosis"/>
    <property type="evidence" value="ECO:0007669"/>
    <property type="project" value="TreeGrafter"/>
</dbReference>
<evidence type="ECO:0000256" key="3">
    <source>
        <dbReference type="ARBA" id="ARBA00022833"/>
    </source>
</evidence>
<dbReference type="RefSeq" id="XP_007510506.1">
    <property type="nucleotide sequence ID" value="XM_007510444.1"/>
</dbReference>
<dbReference type="eggNOG" id="KOG2034">
    <property type="taxonomic scope" value="Eukaryota"/>
</dbReference>
<sequence>MTTTSKTLSEREEGGEKTKKFFVFPLVPVNSYALDEVSFVNASSNTTNNTITTKNATNEEDEKKANMLPIFTLQPLKKQHNTDDGENNNTFIQKYGQPTCGMSADDRVFVGTNRGNLLRVNFVEGRTDVLGFNNTLKVVSEEDEEMMLRGGAFNDNEEEEKKEDLKEGTTGSVGENKTAKRKGLANLLLARNPLGINANQNEIGKVVCARGDACAFTAKDGKTGKVVETHYLGGQDWERSKAIGKLRGVSVSCGCWASSSSSCDGSDGRGRGVGGEEGEEESSSDSEEEGKTTTRSSYEKDYDMDDDDGTNAPRNNNNAKKPKAAKKNLKGEKKTKVKRELLLGTSTGSIVYLELEEDKEDWKRMREMKCVPVLDIPKESGLSEPIVGVKLYSAKTTSLTLSREPQKPALSKLLSSGKSNNVDDGQKKKKGKTKFYSLMVATPSRLFFVKKEARSIEHFFDELKKSENQALLEPVVRMPVRASTSSLATKRNASTEEIVFAWLTGAGVYAGSADASAKETDNQAKLLRDHSLLPFPTKNALRKKEDSSPIGLALTDHHAVLTYADRIACISRLTGELAQLLRLDETADGIVTRESLIASKVVFCATDDITGVSYLCTDNGDLSEIASRDEARDAWRYYCERNEFKRALQCVGMDARRRFEIFKTKAEKAFKDREYELAGQAWAQCEEMVPFERIAKKFKDVGSLHGLIAYCVGRYEKLNKVALLPGGGVLVSGIASGKSETSGGKGAAKKSGSNINVDGGGKDNKNAQQKSAVDEDAAKRSMLANFLVDLHLSAIQRAEEKGKHVLETRLKFAAFLRQFKRDIDTQLTKRKIEKTSDRDLEVSFASAQGEHEKVIAYFLDEKRDIDLTLDALANVEVPSELICDSIEKCFELNPEKTTDFLIRQGTRRVEPKRVLYAFTPFVGSKDENAVENAIRYLRRACAEPNVSSSAARDLASHNLLTTLYVESLANGFREELFQELESYLREAVRSEEVESFGTREENFFEVAVANATGNNAKRNQFAYYDPRYALTLLESRMDKKVAYKCVAFLHCLLKEYEEAIRAALEHGNDVELAKTIADAPVSNSYDFDGGINHAYFGGSGGVGNKKSKTSLLLKEMQKKLAIRHESDEDESSEDEDEDEDTSDEGESDSEIEREETAHLRRKTLWLEIAKHVIDNCAPPDSKENVNQESLVEQKVKVALKFLKETTKDNNVREQQSGGQGAEKDNATRILGVEDILPLLPDFTKIDAVRDAVLEALHKYQNAIETMKKDIERDSEITALVREQVRQIQSKDLEIDAEEPCATCKKPVLRNGKVPDSSDCAKLAPFYAFPCTHAFHCACLLREALPLMLDDERNQCLSLMKCLKIPLPIRLKPKVKLWGPPPKTATGHTAESAVEKLEDVLCQECPMCGIMRTRIIDEPLFHLPEEQEEYDAWNFEDKYTFEFEQDALRFVSRDANENDAAKEYEEEEEEEEEVIQIVDGHKILSGYAEIFDELPGLAPVMQTWDRYVFHDSSDEDDTKKKDDSSSDEEYYYYHHSQVSR</sequence>
<dbReference type="GO" id="GO:0005768">
    <property type="term" value="C:endosome"/>
    <property type="evidence" value="ECO:0007669"/>
    <property type="project" value="TreeGrafter"/>
</dbReference>
<organism evidence="6 7">
    <name type="scientific">Bathycoccus prasinos</name>
    <dbReference type="NCBI Taxonomy" id="41875"/>
    <lineage>
        <taxon>Eukaryota</taxon>
        <taxon>Viridiplantae</taxon>
        <taxon>Chlorophyta</taxon>
        <taxon>Mamiellophyceae</taxon>
        <taxon>Mamiellales</taxon>
        <taxon>Bathycoccaceae</taxon>
        <taxon>Bathycoccus</taxon>
    </lineage>
</organism>
<feature type="region of interest" description="Disordered" evidence="4">
    <location>
        <begin position="257"/>
        <end position="332"/>
    </location>
</feature>
<dbReference type="EMBL" id="FO082269">
    <property type="protein sequence ID" value="CCO18039.1"/>
    <property type="molecule type" value="Genomic_DNA"/>
</dbReference>
<evidence type="ECO:0000256" key="2">
    <source>
        <dbReference type="ARBA" id="ARBA00022771"/>
    </source>
</evidence>
<dbReference type="GO" id="GO:0008270">
    <property type="term" value="F:zinc ion binding"/>
    <property type="evidence" value="ECO:0007669"/>
    <property type="project" value="UniProtKB-KW"/>
</dbReference>
<dbReference type="STRING" id="41875.K8EJ66"/>
<protein>
    <recommendedName>
        <fullName evidence="5">Pep3/Vps18 beta-propeller domain-containing protein</fullName>
    </recommendedName>
</protein>
<dbReference type="PANTHER" id="PTHR23323:SF26">
    <property type="entry name" value="VACUOLAR PROTEIN SORTING-ASSOCIATED PROTEIN 18 HOMOLOG"/>
    <property type="match status" value="1"/>
</dbReference>
<feature type="region of interest" description="Disordered" evidence="4">
    <location>
        <begin position="404"/>
        <end position="428"/>
    </location>
</feature>
<dbReference type="KEGG" id="bpg:Bathy10g02950"/>
<keyword evidence="2" id="KW-0863">Zinc-finger</keyword>
<evidence type="ECO:0000256" key="1">
    <source>
        <dbReference type="ARBA" id="ARBA00022723"/>
    </source>
</evidence>
<name>K8EJ66_9CHLO</name>
<accession>K8EJ66</accession>
<feature type="compositionally biased region" description="Low complexity" evidence="4">
    <location>
        <begin position="410"/>
        <end position="419"/>
    </location>
</feature>
<keyword evidence="3" id="KW-0862">Zinc</keyword>
<feature type="compositionally biased region" description="Acidic residues" evidence="4">
    <location>
        <begin position="276"/>
        <end position="288"/>
    </location>
</feature>
<feature type="region of interest" description="Disordered" evidence="4">
    <location>
        <begin position="153"/>
        <end position="177"/>
    </location>
</feature>
<dbReference type="GO" id="GO:0007033">
    <property type="term" value="P:vacuole organization"/>
    <property type="evidence" value="ECO:0007669"/>
    <property type="project" value="TreeGrafter"/>
</dbReference>
<evidence type="ECO:0000259" key="5">
    <source>
        <dbReference type="Pfam" id="PF05131"/>
    </source>
</evidence>
<evidence type="ECO:0000313" key="7">
    <source>
        <dbReference type="Proteomes" id="UP000198341"/>
    </source>
</evidence>
<dbReference type="InterPro" id="IPR007810">
    <property type="entry name" value="Pep3/Vps18_beta-prop"/>
</dbReference>
<feature type="compositionally biased region" description="Basic and acidic residues" evidence="4">
    <location>
        <begin position="289"/>
        <end position="301"/>
    </location>
</feature>
<dbReference type="Proteomes" id="UP000198341">
    <property type="component" value="Chromosome 10"/>
</dbReference>
<feature type="region of interest" description="Disordered" evidence="4">
    <location>
        <begin position="1511"/>
        <end position="1539"/>
    </location>
</feature>
<feature type="domain" description="Pep3/Vps18 beta-propeller" evidence="5">
    <location>
        <begin position="334"/>
        <end position="578"/>
    </location>
</feature>
<dbReference type="GO" id="GO:0030674">
    <property type="term" value="F:protein-macromolecule adaptor activity"/>
    <property type="evidence" value="ECO:0007669"/>
    <property type="project" value="TreeGrafter"/>
</dbReference>
<feature type="region of interest" description="Disordered" evidence="4">
    <location>
        <begin position="1122"/>
        <end position="1155"/>
    </location>
</feature>
<reference evidence="6 7" key="1">
    <citation type="submission" date="2011-10" db="EMBL/GenBank/DDBJ databases">
        <authorList>
            <person name="Genoscope - CEA"/>
        </authorList>
    </citation>
    <scope>NUCLEOTIDE SEQUENCE [LARGE SCALE GENOMIC DNA]</scope>
    <source>
        <strain evidence="6 7">RCC 1105</strain>
    </source>
</reference>
<evidence type="ECO:0000313" key="6">
    <source>
        <dbReference type="EMBL" id="CCO18039.1"/>
    </source>
</evidence>
<keyword evidence="7" id="KW-1185">Reference proteome</keyword>
<proteinExistence type="predicted"/>
<dbReference type="PANTHER" id="PTHR23323">
    <property type="entry name" value="VACUOLAR PROTEIN SORTING-ASSOCIATED PROTEIN"/>
    <property type="match status" value="1"/>
</dbReference>
<dbReference type="GO" id="GO:0048284">
    <property type="term" value="P:organelle fusion"/>
    <property type="evidence" value="ECO:0007669"/>
    <property type="project" value="TreeGrafter"/>
</dbReference>
<dbReference type="GO" id="GO:0030897">
    <property type="term" value="C:HOPS complex"/>
    <property type="evidence" value="ECO:0007669"/>
    <property type="project" value="TreeGrafter"/>
</dbReference>
<dbReference type="OrthoDB" id="498989at2759"/>
<feature type="compositionally biased region" description="Acidic residues" evidence="4">
    <location>
        <begin position="1127"/>
        <end position="1153"/>
    </location>
</feature>
<gene>
    <name evidence="6" type="ordered locus">Bathy10g02950</name>
</gene>
<dbReference type="GeneID" id="19013370"/>
<dbReference type="GO" id="GO:0007032">
    <property type="term" value="P:endosome organization"/>
    <property type="evidence" value="ECO:0007669"/>
    <property type="project" value="TreeGrafter"/>
</dbReference>
<feature type="compositionally biased region" description="Basic and acidic residues" evidence="4">
    <location>
        <begin position="1511"/>
        <end position="1523"/>
    </location>
</feature>
<keyword evidence="1" id="KW-0479">Metal-binding</keyword>
<dbReference type="Pfam" id="PF05131">
    <property type="entry name" value="Pep3_Vps18"/>
    <property type="match status" value="1"/>
</dbReference>
<evidence type="ECO:0000256" key="4">
    <source>
        <dbReference type="SAM" id="MobiDB-lite"/>
    </source>
</evidence>